<dbReference type="AlphaFoldDB" id="A0A8X6UTX4"/>
<sequence>MEAVWSSMRVARRLGSSDCVVRRCWNQWIREVSFTRITGSGRPRQTSRLEERYIVSDESRFNLSSDDNHVRLWRPRAERLNPAFALQRHATPAAGVMIWGAIAYNTRLPLVLIRGTKTAQRYVHDILQPVVLPLMQRLQGAIFQQDNVQPLTAMVSQDCVGTVTTLPWPA</sequence>
<reference evidence="1" key="1">
    <citation type="submission" date="2020-08" db="EMBL/GenBank/DDBJ databases">
        <title>Multicomponent nature underlies the extraordinary mechanical properties of spider dragline silk.</title>
        <authorList>
            <person name="Kono N."/>
            <person name="Nakamura H."/>
            <person name="Mori M."/>
            <person name="Yoshida Y."/>
            <person name="Ohtoshi R."/>
            <person name="Malay A.D."/>
            <person name="Moran D.A.P."/>
            <person name="Tomita M."/>
            <person name="Numata K."/>
            <person name="Arakawa K."/>
        </authorList>
    </citation>
    <scope>NUCLEOTIDE SEQUENCE</scope>
</reference>
<gene>
    <name evidence="1" type="primary">NCL1_39436</name>
    <name evidence="1" type="ORF">TNCV_1330851</name>
</gene>
<keyword evidence="2" id="KW-1185">Reference proteome</keyword>
<accession>A0A8X6UTX4</accession>
<evidence type="ECO:0000313" key="2">
    <source>
        <dbReference type="Proteomes" id="UP000887159"/>
    </source>
</evidence>
<dbReference type="InterPro" id="IPR036397">
    <property type="entry name" value="RNaseH_sf"/>
</dbReference>
<dbReference type="GO" id="GO:0003676">
    <property type="term" value="F:nucleic acid binding"/>
    <property type="evidence" value="ECO:0007669"/>
    <property type="project" value="InterPro"/>
</dbReference>
<dbReference type="EMBL" id="BMAU01021035">
    <property type="protein sequence ID" value="GFX87553.1"/>
    <property type="molecule type" value="Genomic_DNA"/>
</dbReference>
<name>A0A8X6UTX4_TRICX</name>
<protein>
    <submittedName>
        <fullName evidence="1">Transposable element Tcb2 transposase</fullName>
    </submittedName>
</protein>
<comment type="caution">
    <text evidence="1">The sequence shown here is derived from an EMBL/GenBank/DDBJ whole genome shotgun (WGS) entry which is preliminary data.</text>
</comment>
<organism evidence="1 2">
    <name type="scientific">Trichonephila clavipes</name>
    <name type="common">Golden silk orbweaver</name>
    <name type="synonym">Nephila clavipes</name>
    <dbReference type="NCBI Taxonomy" id="2585209"/>
    <lineage>
        <taxon>Eukaryota</taxon>
        <taxon>Metazoa</taxon>
        <taxon>Ecdysozoa</taxon>
        <taxon>Arthropoda</taxon>
        <taxon>Chelicerata</taxon>
        <taxon>Arachnida</taxon>
        <taxon>Araneae</taxon>
        <taxon>Araneomorphae</taxon>
        <taxon>Entelegynae</taxon>
        <taxon>Araneoidea</taxon>
        <taxon>Nephilidae</taxon>
        <taxon>Trichonephila</taxon>
    </lineage>
</organism>
<evidence type="ECO:0000313" key="1">
    <source>
        <dbReference type="EMBL" id="GFX87553.1"/>
    </source>
</evidence>
<dbReference type="Gene3D" id="3.30.420.10">
    <property type="entry name" value="Ribonuclease H-like superfamily/Ribonuclease H"/>
    <property type="match status" value="1"/>
</dbReference>
<dbReference type="Proteomes" id="UP000887159">
    <property type="component" value="Unassembled WGS sequence"/>
</dbReference>
<proteinExistence type="predicted"/>